<proteinExistence type="predicted"/>
<dbReference type="SUPFAM" id="SSF160631">
    <property type="entry name" value="SMI1/KNR4-like"/>
    <property type="match status" value="1"/>
</dbReference>
<gene>
    <name evidence="2" type="ORF">NCTC10207_02284</name>
</gene>
<dbReference type="Proteomes" id="UP000282386">
    <property type="component" value="Chromosome"/>
</dbReference>
<accession>A0A7Z9A4Y5</accession>
<name>A0A7Z9A4Y5_9MICC</name>
<evidence type="ECO:0000259" key="1">
    <source>
        <dbReference type="Pfam" id="PF09346"/>
    </source>
</evidence>
<evidence type="ECO:0000313" key="2">
    <source>
        <dbReference type="EMBL" id="VEI24846.1"/>
    </source>
</evidence>
<dbReference type="Gene3D" id="3.40.1580.10">
    <property type="entry name" value="SMI1/KNR4-like"/>
    <property type="match status" value="1"/>
</dbReference>
<feature type="domain" description="Knr4/Smi1-like" evidence="1">
    <location>
        <begin position="7"/>
        <end position="132"/>
    </location>
</feature>
<evidence type="ECO:0000313" key="3">
    <source>
        <dbReference type="Proteomes" id="UP000282386"/>
    </source>
</evidence>
<dbReference type="EMBL" id="LR134479">
    <property type="protein sequence ID" value="VEI24846.1"/>
    <property type="molecule type" value="Genomic_DNA"/>
</dbReference>
<dbReference type="InterPro" id="IPR037883">
    <property type="entry name" value="Knr4/Smi1-like_sf"/>
</dbReference>
<dbReference type="AlphaFoldDB" id="A0A7Z9A4Y5"/>
<dbReference type="Pfam" id="PF09346">
    <property type="entry name" value="SMI1_KNR4"/>
    <property type="match status" value="1"/>
</dbReference>
<dbReference type="RefSeq" id="WP_126500712.1">
    <property type="nucleotide sequence ID" value="NZ_LR134479.1"/>
</dbReference>
<organism evidence="2 3">
    <name type="scientific">Rothia aeria</name>
    <dbReference type="NCBI Taxonomy" id="172042"/>
    <lineage>
        <taxon>Bacteria</taxon>
        <taxon>Bacillati</taxon>
        <taxon>Actinomycetota</taxon>
        <taxon>Actinomycetes</taxon>
        <taxon>Micrococcales</taxon>
        <taxon>Micrococcaceae</taxon>
        <taxon>Rothia</taxon>
    </lineage>
</organism>
<reference evidence="2 3" key="1">
    <citation type="submission" date="2018-12" db="EMBL/GenBank/DDBJ databases">
        <authorList>
            <consortium name="Pathogen Informatics"/>
        </authorList>
    </citation>
    <scope>NUCLEOTIDE SEQUENCE [LARGE SCALE GENOMIC DNA]</scope>
    <source>
        <strain evidence="2 3">NCTC10207</strain>
    </source>
</reference>
<protein>
    <recommendedName>
        <fullName evidence="1">Knr4/Smi1-like domain-containing protein</fullName>
    </recommendedName>
</protein>
<sequence>MREIFEKYRLPKAYIDFLHKNKNGISQALFNAKDCKNYDGGAFYDLWNEDMLLEETFSDGPNYQIPLNIIDEIVIDSHEPSFFDEQMVKNMFAIGLSDSGFLCFNPHDNSLCVLHSDGFLTTIAPSFEFFINNIKRQ</sequence>
<dbReference type="InterPro" id="IPR018958">
    <property type="entry name" value="Knr4/Smi1-like_dom"/>
</dbReference>